<evidence type="ECO:0000313" key="2">
    <source>
        <dbReference type="EMBL" id="KAF2768133.1"/>
    </source>
</evidence>
<protein>
    <submittedName>
        <fullName evidence="2">Uncharacterized protein</fullName>
    </submittedName>
</protein>
<gene>
    <name evidence="2" type="ORF">EJ03DRAFT_251053</name>
</gene>
<proteinExistence type="predicted"/>
<name>A0A6G1L5C5_9PEZI</name>
<feature type="region of interest" description="Disordered" evidence="1">
    <location>
        <begin position="292"/>
        <end position="403"/>
    </location>
</feature>
<dbReference type="OrthoDB" id="3784117at2759"/>
<feature type="region of interest" description="Disordered" evidence="1">
    <location>
        <begin position="191"/>
        <end position="224"/>
    </location>
</feature>
<dbReference type="AlphaFoldDB" id="A0A6G1L5C5"/>
<evidence type="ECO:0000256" key="1">
    <source>
        <dbReference type="SAM" id="MobiDB-lite"/>
    </source>
</evidence>
<feature type="non-terminal residue" evidence="2">
    <location>
        <position position="403"/>
    </location>
</feature>
<evidence type="ECO:0000313" key="3">
    <source>
        <dbReference type="Proteomes" id="UP000799436"/>
    </source>
</evidence>
<feature type="region of interest" description="Disordered" evidence="1">
    <location>
        <begin position="94"/>
        <end position="161"/>
    </location>
</feature>
<feature type="region of interest" description="Disordered" evidence="1">
    <location>
        <begin position="1"/>
        <end position="43"/>
    </location>
</feature>
<feature type="compositionally biased region" description="Basic and acidic residues" evidence="1">
    <location>
        <begin position="368"/>
        <end position="378"/>
    </location>
</feature>
<keyword evidence="3" id="KW-1185">Reference proteome</keyword>
<feature type="compositionally biased region" description="Polar residues" evidence="1">
    <location>
        <begin position="114"/>
        <end position="123"/>
    </location>
</feature>
<dbReference type="EMBL" id="ML995847">
    <property type="protein sequence ID" value="KAF2768133.1"/>
    <property type="molecule type" value="Genomic_DNA"/>
</dbReference>
<feature type="non-terminal residue" evidence="2">
    <location>
        <position position="1"/>
    </location>
</feature>
<sequence>RAPSPPLAFAPTANDSLGTGLWPTSRPSPPSPSTAMMGLRSPQERDMQVIVDQQNKALELLHEAFAAERQVWSLEKDRLYQRIASLEQLLRNRDHHSPAKSPVISPLNGKGSDIFSSPPSRALSNGPRLPIIAEDENIQPLSRRRDGAPQSIDIPGRPPVPAVKGLHVPARSARHASLSLDQEIKVDEIPVSPPTTAQNLSPVPPQHRQLAGHTPLRPPRLPTPPPKDMLLDGVEDTPTRNNTHINAFLTRSHDDDEDLALTGALNLPELPNKPDEGTFTVDALSKRLQQIESNPDTDGRPTVFAQPSPGLSSPTDPMDKATAAPKTDQQYVLASSAAQPAGSELNSTVISPTAFSPPNGNNPLSPQEIHDAQVHTKFEQGGIRLKKKPSSNFGAPFGQLGGF</sequence>
<reference evidence="2" key="1">
    <citation type="journal article" date="2020" name="Stud. Mycol.">
        <title>101 Dothideomycetes genomes: a test case for predicting lifestyles and emergence of pathogens.</title>
        <authorList>
            <person name="Haridas S."/>
            <person name="Albert R."/>
            <person name="Binder M."/>
            <person name="Bloem J."/>
            <person name="Labutti K."/>
            <person name="Salamov A."/>
            <person name="Andreopoulos B."/>
            <person name="Baker S."/>
            <person name="Barry K."/>
            <person name="Bills G."/>
            <person name="Bluhm B."/>
            <person name="Cannon C."/>
            <person name="Castanera R."/>
            <person name="Culley D."/>
            <person name="Daum C."/>
            <person name="Ezra D."/>
            <person name="Gonzalez J."/>
            <person name="Henrissat B."/>
            <person name="Kuo A."/>
            <person name="Liang C."/>
            <person name="Lipzen A."/>
            <person name="Lutzoni F."/>
            <person name="Magnuson J."/>
            <person name="Mondo S."/>
            <person name="Nolan M."/>
            <person name="Ohm R."/>
            <person name="Pangilinan J."/>
            <person name="Park H.-J."/>
            <person name="Ramirez L."/>
            <person name="Alfaro M."/>
            <person name="Sun H."/>
            <person name="Tritt A."/>
            <person name="Yoshinaga Y."/>
            <person name="Zwiers L.-H."/>
            <person name="Turgeon B."/>
            <person name="Goodwin S."/>
            <person name="Spatafora J."/>
            <person name="Crous P."/>
            <person name="Grigoriev I."/>
        </authorList>
    </citation>
    <scope>NUCLEOTIDE SEQUENCE</scope>
    <source>
        <strain evidence="2">CBS 116005</strain>
    </source>
</reference>
<accession>A0A6G1L5C5</accession>
<organism evidence="2 3">
    <name type="scientific">Teratosphaeria nubilosa</name>
    <dbReference type="NCBI Taxonomy" id="161662"/>
    <lineage>
        <taxon>Eukaryota</taxon>
        <taxon>Fungi</taxon>
        <taxon>Dikarya</taxon>
        <taxon>Ascomycota</taxon>
        <taxon>Pezizomycotina</taxon>
        <taxon>Dothideomycetes</taxon>
        <taxon>Dothideomycetidae</taxon>
        <taxon>Mycosphaerellales</taxon>
        <taxon>Teratosphaeriaceae</taxon>
        <taxon>Teratosphaeria</taxon>
    </lineage>
</organism>
<feature type="compositionally biased region" description="Polar residues" evidence="1">
    <location>
        <begin position="327"/>
        <end position="365"/>
    </location>
</feature>
<dbReference type="Proteomes" id="UP000799436">
    <property type="component" value="Unassembled WGS sequence"/>
</dbReference>